<reference evidence="1" key="1">
    <citation type="journal article" date="2020" name="Nature">
        <title>Giant virus diversity and host interactions through global metagenomics.</title>
        <authorList>
            <person name="Schulz F."/>
            <person name="Roux S."/>
            <person name="Paez-Espino D."/>
            <person name="Jungbluth S."/>
            <person name="Walsh D.A."/>
            <person name="Denef V.J."/>
            <person name="McMahon K.D."/>
            <person name="Konstantinidis K.T."/>
            <person name="Eloe-Fadrosh E.A."/>
            <person name="Kyrpides N.C."/>
            <person name="Woyke T."/>
        </authorList>
    </citation>
    <scope>NUCLEOTIDE SEQUENCE</scope>
    <source>
        <strain evidence="1">GVMAG-M-3300023184-161</strain>
    </source>
</reference>
<protein>
    <submittedName>
        <fullName evidence="1">Uncharacterized protein</fullName>
    </submittedName>
</protein>
<dbReference type="AlphaFoldDB" id="A0A6C0HPJ6"/>
<accession>A0A6C0HPJ6</accession>
<dbReference type="EMBL" id="MN739999">
    <property type="protein sequence ID" value="QHT82419.1"/>
    <property type="molecule type" value="Genomic_DNA"/>
</dbReference>
<proteinExistence type="predicted"/>
<sequence>MTDMCSCNYSLYKFKDSSCRGCSYIQRGVRSAAKLTQKQIWDQTGISSSLYSMNLSSLTVSKQRLHSGKDVNWNQTSDRQLPSVQRVIVPSRGSSTRGSVTQMRPGSLSPGGAGVDVKFGSYARYLALKKSYNLKQGIVPTVGAVKPISGNKTYATNAVAGSDKCVCI</sequence>
<evidence type="ECO:0000313" key="1">
    <source>
        <dbReference type="EMBL" id="QHT82419.1"/>
    </source>
</evidence>
<name>A0A6C0HPJ6_9ZZZZ</name>
<organism evidence="1">
    <name type="scientific">viral metagenome</name>
    <dbReference type="NCBI Taxonomy" id="1070528"/>
    <lineage>
        <taxon>unclassified sequences</taxon>
        <taxon>metagenomes</taxon>
        <taxon>organismal metagenomes</taxon>
    </lineage>
</organism>